<name>A0A5K7ZTB1_9BACT</name>
<protein>
    <submittedName>
        <fullName evidence="1">Uncharacterized protein</fullName>
    </submittedName>
</protein>
<dbReference type="EMBL" id="AP021876">
    <property type="protein sequence ID" value="BBO83476.1"/>
    <property type="molecule type" value="Genomic_DNA"/>
</dbReference>
<evidence type="ECO:0000313" key="1">
    <source>
        <dbReference type="EMBL" id="BBO83476.1"/>
    </source>
</evidence>
<sequence>MNYRGCGGTGTVWLTLENTDDEEIEIVTARNWSNTDSNQIAFTLLYEDENMITTKSFRYGNWDALRGVGVY</sequence>
<dbReference type="RefSeq" id="WP_155310961.1">
    <property type="nucleotide sequence ID" value="NZ_AP021876.1"/>
</dbReference>
<dbReference type="KEGG" id="dov:DSCO28_40420"/>
<evidence type="ECO:0000313" key="2">
    <source>
        <dbReference type="Proteomes" id="UP000425960"/>
    </source>
</evidence>
<accession>A0A5K7ZTB1</accession>
<reference evidence="1 2" key="1">
    <citation type="submission" date="2019-11" db="EMBL/GenBank/DDBJ databases">
        <title>Comparative genomics of hydrocarbon-degrading Desulfosarcina strains.</title>
        <authorList>
            <person name="Watanabe M."/>
            <person name="Kojima H."/>
            <person name="Fukui M."/>
        </authorList>
    </citation>
    <scope>NUCLEOTIDE SEQUENCE [LARGE SCALE GENOMIC DNA]</scope>
    <source>
        <strain evidence="1 2">28bB2T</strain>
    </source>
</reference>
<dbReference type="Proteomes" id="UP000425960">
    <property type="component" value="Chromosome"/>
</dbReference>
<gene>
    <name evidence="1" type="ORF">DSCO28_40420</name>
</gene>
<organism evidence="1 2">
    <name type="scientific">Desulfosarcina ovata subsp. sediminis</name>
    <dbReference type="NCBI Taxonomy" id="885957"/>
    <lineage>
        <taxon>Bacteria</taxon>
        <taxon>Pseudomonadati</taxon>
        <taxon>Thermodesulfobacteriota</taxon>
        <taxon>Desulfobacteria</taxon>
        <taxon>Desulfobacterales</taxon>
        <taxon>Desulfosarcinaceae</taxon>
        <taxon>Desulfosarcina</taxon>
    </lineage>
</organism>
<dbReference type="AlphaFoldDB" id="A0A5K7ZTB1"/>
<proteinExistence type="predicted"/>